<feature type="region of interest" description="Disordered" evidence="7">
    <location>
        <begin position="1306"/>
        <end position="1353"/>
    </location>
</feature>
<keyword evidence="11" id="KW-1185">Reference proteome</keyword>
<dbReference type="GO" id="GO:0000139">
    <property type="term" value="C:Golgi membrane"/>
    <property type="evidence" value="ECO:0007669"/>
    <property type="project" value="UniProtKB-SubCell"/>
</dbReference>
<feature type="region of interest" description="Disordered" evidence="7">
    <location>
        <begin position="40"/>
        <end position="94"/>
    </location>
</feature>
<evidence type="ECO:0000256" key="6">
    <source>
        <dbReference type="RuleBase" id="RU364101"/>
    </source>
</evidence>
<dbReference type="InterPro" id="IPR024298">
    <property type="entry name" value="Sec16_Sec23-bd"/>
</dbReference>
<dbReference type="GO" id="GO:0015031">
    <property type="term" value="P:protein transport"/>
    <property type="evidence" value="ECO:0007669"/>
    <property type="project" value="UniProtKB-KW"/>
</dbReference>
<keyword evidence="4 6" id="KW-0256">Endoplasmic reticulum</keyword>
<feature type="compositionally biased region" description="Basic and acidic residues" evidence="7">
    <location>
        <begin position="299"/>
        <end position="322"/>
    </location>
</feature>
<feature type="region of interest" description="Disordered" evidence="7">
    <location>
        <begin position="279"/>
        <end position="336"/>
    </location>
</feature>
<dbReference type="PANTHER" id="PTHR13402">
    <property type="entry name" value="RGPR-RELATED"/>
    <property type="match status" value="1"/>
</dbReference>
<dbReference type="Pfam" id="PF12932">
    <property type="entry name" value="Sec16"/>
    <property type="match status" value="1"/>
</dbReference>
<gene>
    <name evidence="10" type="ORF">V5799_006659</name>
</gene>
<feature type="domain" description="Sec16 central conserved" evidence="9">
    <location>
        <begin position="473"/>
        <end position="552"/>
    </location>
</feature>
<dbReference type="Pfam" id="PF12931">
    <property type="entry name" value="TPR_Sec16"/>
    <property type="match status" value="1"/>
</dbReference>
<name>A0AAQ4DVS3_AMBAM</name>
<comment type="subcellular location">
    <subcellularLocation>
        <location evidence="1">Endoplasmic reticulum</location>
    </subcellularLocation>
    <subcellularLocation>
        <location evidence="6">Golgi apparatus membrane</location>
    </subcellularLocation>
</comment>
<feature type="compositionally biased region" description="Basic and acidic residues" evidence="7">
    <location>
        <begin position="251"/>
        <end position="263"/>
    </location>
</feature>
<feature type="domain" description="Sec16 Sec23-binding" evidence="8">
    <location>
        <begin position="629"/>
        <end position="865"/>
    </location>
</feature>
<keyword evidence="3 6" id="KW-0813">Transport</keyword>
<feature type="compositionally biased region" description="Polar residues" evidence="7">
    <location>
        <begin position="70"/>
        <end position="79"/>
    </location>
</feature>
<feature type="region of interest" description="Disordered" evidence="7">
    <location>
        <begin position="159"/>
        <end position="265"/>
    </location>
</feature>
<feature type="compositionally biased region" description="Basic and acidic residues" evidence="7">
    <location>
        <begin position="81"/>
        <end position="94"/>
    </location>
</feature>
<reference evidence="10 11" key="1">
    <citation type="journal article" date="2023" name="Arcadia Sci">
        <title>De novo assembly of a long-read Amblyomma americanum tick genome.</title>
        <authorList>
            <person name="Chou S."/>
            <person name="Poskanzer K.E."/>
            <person name="Rollins M."/>
            <person name="Thuy-Boun P.S."/>
        </authorList>
    </citation>
    <scope>NUCLEOTIDE SEQUENCE [LARGE SCALE GENOMIC DNA]</scope>
    <source>
        <strain evidence="10">F_SG_1</strain>
        <tissue evidence="10">Salivary glands</tissue>
    </source>
</reference>
<keyword evidence="6" id="KW-0472">Membrane</keyword>
<feature type="compositionally biased region" description="Basic and acidic residues" evidence="7">
    <location>
        <begin position="279"/>
        <end position="288"/>
    </location>
</feature>
<dbReference type="CDD" id="cd09233">
    <property type="entry name" value="ACE1-Sec16-like"/>
    <property type="match status" value="1"/>
</dbReference>
<evidence type="ECO:0000256" key="3">
    <source>
        <dbReference type="ARBA" id="ARBA00022448"/>
    </source>
</evidence>
<feature type="compositionally biased region" description="Polar residues" evidence="7">
    <location>
        <begin position="1342"/>
        <end position="1353"/>
    </location>
</feature>
<evidence type="ECO:0000259" key="8">
    <source>
        <dbReference type="Pfam" id="PF12931"/>
    </source>
</evidence>
<proteinExistence type="inferred from homology"/>
<comment type="caution">
    <text evidence="10">The sequence shown here is derived from an EMBL/GenBank/DDBJ whole genome shotgun (WGS) entry which is preliminary data.</text>
</comment>
<organism evidence="10 11">
    <name type="scientific">Amblyomma americanum</name>
    <name type="common">Lone star tick</name>
    <dbReference type="NCBI Taxonomy" id="6943"/>
    <lineage>
        <taxon>Eukaryota</taxon>
        <taxon>Metazoa</taxon>
        <taxon>Ecdysozoa</taxon>
        <taxon>Arthropoda</taxon>
        <taxon>Chelicerata</taxon>
        <taxon>Arachnida</taxon>
        <taxon>Acari</taxon>
        <taxon>Parasitiformes</taxon>
        <taxon>Ixodida</taxon>
        <taxon>Ixodoidea</taxon>
        <taxon>Ixodidae</taxon>
        <taxon>Amblyomminae</taxon>
        <taxon>Amblyomma</taxon>
    </lineage>
</organism>
<evidence type="ECO:0000256" key="5">
    <source>
        <dbReference type="ARBA" id="ARBA00022892"/>
    </source>
</evidence>
<feature type="compositionally biased region" description="Pro residues" evidence="7">
    <location>
        <begin position="1324"/>
        <end position="1338"/>
    </location>
</feature>
<dbReference type="GO" id="GO:0070971">
    <property type="term" value="C:endoplasmic reticulum exit site"/>
    <property type="evidence" value="ECO:0007669"/>
    <property type="project" value="TreeGrafter"/>
</dbReference>
<evidence type="ECO:0000313" key="10">
    <source>
        <dbReference type="EMBL" id="KAK8766563.1"/>
    </source>
</evidence>
<dbReference type="GO" id="GO:0070973">
    <property type="term" value="P:protein localization to endoplasmic reticulum exit site"/>
    <property type="evidence" value="ECO:0007669"/>
    <property type="project" value="TreeGrafter"/>
</dbReference>
<accession>A0AAQ4DVS3</accession>
<dbReference type="InterPro" id="IPR024340">
    <property type="entry name" value="Sec16_CCD"/>
</dbReference>
<comment type="similarity">
    <text evidence="2 6">Belongs to the SEC16 family.</text>
</comment>
<evidence type="ECO:0000256" key="1">
    <source>
        <dbReference type="ARBA" id="ARBA00004240"/>
    </source>
</evidence>
<feature type="compositionally biased region" description="Basic and acidic residues" evidence="7">
    <location>
        <begin position="45"/>
        <end position="60"/>
    </location>
</feature>
<dbReference type="Gene3D" id="1.25.40.1030">
    <property type="match status" value="1"/>
</dbReference>
<evidence type="ECO:0000259" key="9">
    <source>
        <dbReference type="Pfam" id="PF12932"/>
    </source>
</evidence>
<keyword evidence="6" id="KW-0653">Protein transport</keyword>
<protein>
    <recommendedName>
        <fullName evidence="6">Protein transport protein sec16</fullName>
    </recommendedName>
</protein>
<dbReference type="GO" id="GO:0007030">
    <property type="term" value="P:Golgi organization"/>
    <property type="evidence" value="ECO:0007669"/>
    <property type="project" value="TreeGrafter"/>
</dbReference>
<dbReference type="GO" id="GO:0016192">
    <property type="term" value="P:vesicle-mediated transport"/>
    <property type="evidence" value="ECO:0007669"/>
    <property type="project" value="UniProtKB-KW"/>
</dbReference>
<dbReference type="Proteomes" id="UP001321473">
    <property type="component" value="Unassembled WGS sequence"/>
</dbReference>
<dbReference type="EMBL" id="JARKHS020026231">
    <property type="protein sequence ID" value="KAK8766563.1"/>
    <property type="molecule type" value="Genomic_DNA"/>
</dbReference>
<feature type="compositionally biased region" description="Basic and acidic residues" evidence="7">
    <location>
        <begin position="194"/>
        <end position="239"/>
    </location>
</feature>
<feature type="compositionally biased region" description="Basic and acidic residues" evidence="7">
    <location>
        <begin position="159"/>
        <end position="182"/>
    </location>
</feature>
<keyword evidence="6" id="KW-0333">Golgi apparatus</keyword>
<dbReference type="PANTHER" id="PTHR13402:SF6">
    <property type="entry name" value="SECRETORY 16, ISOFORM I"/>
    <property type="match status" value="1"/>
</dbReference>
<evidence type="ECO:0000256" key="7">
    <source>
        <dbReference type="SAM" id="MobiDB-lite"/>
    </source>
</evidence>
<sequence length="1353" mass="150612">MSPAVPCLRSSDILLADPVALNETEPPVCSEDRTLLAASATHVARGSEESKSSAPRHHEYSPPTRLPSFDQCSTVSGSFEPTRRNRDLKIGDIDSEPRVRRRDFRAGKTGDDDPTCYRYVEGCKNSSGAVPGDGHFLTPTGGRGSDEIMNPSEILSKFDLRGSRRGKGDFQGDQEQKRECQHVRPGCRRGASGEGHERDMGSGRRDVKDSRAENRRHSRHEHYEDRTHRTELSTNDHGKSGYCKNSRYQRRRQESYHEWKEQRSGSSDELCERNDYRYEGHHSDRHSDYPSYHSSLESSFERQSDGPHRYRRSDFSPPDLRRGYGVAGRRKHRDDGRWRGTLCDQKGYGKAGGYNYPHYDYPLRSGYDYAYFGELYRTNPTYRQQVDAYYTRIGYRTPHQMHPISLHADLSFDYRDPRLDNSSSSSANYYCDPRVLDHEPRLEEVKKFSRPHPLARFCGVSGLLKLVPTVSGRNVPQPVEIHSLRNLFRSDPQFRELQAFPGPLVKSETHKDNVLHFCKDKIRAFAEDPTLPDRSSRILLWELLLLMVRQNGFVSGSDLAELLVREHEPSESSGAASVLGNLPWDKEDTASTGEITENCDSAPSGDCTIVSDLVQFGSTGSDHTVSKFREFLLYGRTKRALDWAAKHGLWGHALCLASKMDTQTYAATVTRFTNSLAVNDPLRTLYQHLSGRQPTSVTCAAAERWGDWRPHLAMILSNPSSRPEANTRSIVTLGDALASRGCLSAAHFCYLAAQVEFGSYACKSSKLVLLGSCHRTLSFREFASNDAIQATEIYEYARSLADTGFTLPHLQPYKFLLAMRLAEYGFAQEALQYCEVLAEAMTRHCWSAQLATETYELASRLKYHDAHCIQELEELGEPPWLAAFSQLLQKTTGGTVAQAVDGFAHDNGCVGDVAQFTAGMTRTDSLQNQLNLTTESSVFSANESNLQQQEKQFGFHVSGSAYWNGQAGTTLTEEPSPMLHAARDDVQQPTNPPSLAAPPFVDYIKYTETDQHWNSMPRATHDTDLYHPTSSSSIAAPLASAEDAGDIEPQMSIAVQPSNVYDYESFDHPFLSIESHAATLSEPLHVDTSAPSTTPASTEVGGFDYKACTFSGSQPPQYCETSQEHLSNESVGKNASDQRESARHSRQPSPQPPAESSRTGPAKDQGQAARKKRWLMDGIMGAIEKLVPKGPNQMILPDDTEPEIVWDEQKKCWVDKNAAPGELASSMAAPPTDSSFGNHPQNTGENRFQMNRQRRRRYVDVQNVGGNERPVDSTASASVAPFLLQPAATQAPPQFFVPCVSEQQGTGCDFVSPPSPPRVQAALPPTPQPPPSESPVPDQPRAQPTRTLTFSIA</sequence>
<dbReference type="GO" id="GO:0012507">
    <property type="term" value="C:ER to Golgi transport vesicle membrane"/>
    <property type="evidence" value="ECO:0007669"/>
    <property type="project" value="TreeGrafter"/>
</dbReference>
<keyword evidence="5 6" id="KW-0931">ER-Golgi transport</keyword>
<evidence type="ECO:0000313" key="11">
    <source>
        <dbReference type="Proteomes" id="UP001321473"/>
    </source>
</evidence>
<evidence type="ECO:0000256" key="2">
    <source>
        <dbReference type="ARBA" id="ARBA00005927"/>
    </source>
</evidence>
<evidence type="ECO:0000256" key="4">
    <source>
        <dbReference type="ARBA" id="ARBA00022824"/>
    </source>
</evidence>
<feature type="region of interest" description="Disordered" evidence="7">
    <location>
        <begin position="1114"/>
        <end position="1171"/>
    </location>
</feature>